<dbReference type="Proteomes" id="UP000588186">
    <property type="component" value="Unassembled WGS sequence"/>
</dbReference>
<keyword evidence="3" id="KW-1185">Reference proteome</keyword>
<keyword evidence="1" id="KW-1133">Transmembrane helix</keyword>
<reference evidence="2 3" key="1">
    <citation type="submission" date="2020-07" db="EMBL/GenBank/DDBJ databases">
        <authorList>
            <person name="Criscuolo A."/>
        </authorList>
    </citation>
    <scope>NUCLEOTIDE SEQUENCE [LARGE SCALE GENOMIC DNA]</scope>
    <source>
        <strain evidence="2">CIP107946</strain>
    </source>
</reference>
<dbReference type="EMBL" id="CAJEWB010000010">
    <property type="protein sequence ID" value="CAD2074907.1"/>
    <property type="molecule type" value="Genomic_DNA"/>
</dbReference>
<proteinExistence type="predicted"/>
<dbReference type="RefSeq" id="WP_186077179.1">
    <property type="nucleotide sequence ID" value="NZ_CAJEWB010000010.1"/>
</dbReference>
<evidence type="ECO:0000256" key="1">
    <source>
        <dbReference type="SAM" id="Phobius"/>
    </source>
</evidence>
<sequence>MDLDLNFISILALMLSVAAISFVFFIYKAKGRGEILLTQPYLEIDEVKEFVNDDGRKLIQFRVINNNANPFQLEDFTLQGYDMDTDFHYGKPSVDNQGLVEHDVLYLNVYIEEKSAFNARLLIKYTDFNGELHHAASVKVYVEGGEIAHDVTGSKFILRKRTEMF</sequence>
<evidence type="ECO:0000313" key="2">
    <source>
        <dbReference type="EMBL" id="CAD2074907.1"/>
    </source>
</evidence>
<keyword evidence="1" id="KW-0812">Transmembrane</keyword>
<keyword evidence="1" id="KW-0472">Membrane</keyword>
<comment type="caution">
    <text evidence="2">The sequence shown here is derived from an EMBL/GenBank/DDBJ whole genome shotgun (WGS) entry which is preliminary data.</text>
</comment>
<accession>A0A6V7RBS3</accession>
<dbReference type="AlphaFoldDB" id="A0A6V7RBS3"/>
<evidence type="ECO:0000313" key="3">
    <source>
        <dbReference type="Proteomes" id="UP000588186"/>
    </source>
</evidence>
<name>A0A6V7RBS3_9BACL</name>
<feature type="transmembrane region" description="Helical" evidence="1">
    <location>
        <begin position="6"/>
        <end position="27"/>
    </location>
</feature>
<organism evidence="2 3">
    <name type="scientific">Phocicoccus pinnipedialis</name>
    <dbReference type="NCBI Taxonomy" id="110845"/>
    <lineage>
        <taxon>Bacteria</taxon>
        <taxon>Bacillati</taxon>
        <taxon>Bacillota</taxon>
        <taxon>Bacilli</taxon>
        <taxon>Bacillales</taxon>
        <taxon>Salinicoccaceae</taxon>
        <taxon>Phocicoccus</taxon>
    </lineage>
</organism>
<gene>
    <name evidence="2" type="ORF">JEOPIN946_00857</name>
</gene>
<protein>
    <submittedName>
        <fullName evidence="2">Uncharacterized protein</fullName>
    </submittedName>
</protein>